<dbReference type="Proteomes" id="UP001057402">
    <property type="component" value="Chromosome 7"/>
</dbReference>
<dbReference type="EMBL" id="CM042886">
    <property type="protein sequence ID" value="KAI4340595.1"/>
    <property type="molecule type" value="Genomic_DNA"/>
</dbReference>
<proteinExistence type="predicted"/>
<reference evidence="2" key="1">
    <citation type="journal article" date="2023" name="Front. Plant Sci.">
        <title>Chromosomal-level genome assembly of Melastoma candidum provides insights into trichome evolution.</title>
        <authorList>
            <person name="Zhong Y."/>
            <person name="Wu W."/>
            <person name="Sun C."/>
            <person name="Zou P."/>
            <person name="Liu Y."/>
            <person name="Dai S."/>
            <person name="Zhou R."/>
        </authorList>
    </citation>
    <scope>NUCLEOTIDE SEQUENCE [LARGE SCALE GENOMIC DNA]</scope>
</reference>
<comment type="caution">
    <text evidence="1">The sequence shown here is derived from an EMBL/GenBank/DDBJ whole genome shotgun (WGS) entry which is preliminary data.</text>
</comment>
<evidence type="ECO:0000313" key="2">
    <source>
        <dbReference type="Proteomes" id="UP001057402"/>
    </source>
</evidence>
<protein>
    <submittedName>
        <fullName evidence="1">Uncharacterized protein</fullName>
    </submittedName>
</protein>
<evidence type="ECO:0000313" key="1">
    <source>
        <dbReference type="EMBL" id="KAI4340595.1"/>
    </source>
</evidence>
<gene>
    <name evidence="1" type="ORF">MLD38_025414</name>
</gene>
<organism evidence="1 2">
    <name type="scientific">Melastoma candidum</name>
    <dbReference type="NCBI Taxonomy" id="119954"/>
    <lineage>
        <taxon>Eukaryota</taxon>
        <taxon>Viridiplantae</taxon>
        <taxon>Streptophyta</taxon>
        <taxon>Embryophyta</taxon>
        <taxon>Tracheophyta</taxon>
        <taxon>Spermatophyta</taxon>
        <taxon>Magnoliopsida</taxon>
        <taxon>eudicotyledons</taxon>
        <taxon>Gunneridae</taxon>
        <taxon>Pentapetalae</taxon>
        <taxon>rosids</taxon>
        <taxon>malvids</taxon>
        <taxon>Myrtales</taxon>
        <taxon>Melastomataceae</taxon>
        <taxon>Melastomatoideae</taxon>
        <taxon>Melastomateae</taxon>
        <taxon>Melastoma</taxon>
    </lineage>
</organism>
<keyword evidence="2" id="KW-1185">Reference proteome</keyword>
<accession>A0ACB9P283</accession>
<name>A0ACB9P283_9MYRT</name>
<sequence length="874" mass="97694">MFSVEEIAASHISHVASAKDVLQSDEWKLYTEGNSLVGATHIFGIIMGEGSTSQSPRQEAAGQARRGRRGAGRGKAGRQSARDTGRRNAESRAAEDGRSEEPQQNPNVTQTEEEREPEYERFAQYWSDKLAEEVAMQDPDKSVNSDSSVEEFDHEYFARFREKQKQVQEEAMESSPIISSESESSDSDMEVIDSNTYCTLYKNGNYIAPKEEGLLPGVVEMIGVRYKLEWRHTYALVWVRRKPEWVCFPKLDYYEGCKEEAASSSKDLVLKPPSLKRKIGDWFVQRANKRRRVEKAERRARSRRCVAVADKGVQTDYQLLEDEVNVEESVGRGTMTDEGVQTDNKSPEEGTNAQEVGTELGDEDVYIVAREKEGVVQLSAELPNPDPRSLEQIDHDGGIEEGTLADKGVQDDVREEMVNEGVIILGWNEGDQVQEEAVEPCIEGKKEEEAAQVPDCQASPGRASCSENGSEETVEEGYDAEGWAFKYPVTLDCGTQTDAYLEQVAASDESINLKELVTRVVDGFEDLDEEMKLIQCQAMKFIMKNVRTLSTEFSNLLDLMTTHVREGVHKKFTSLYGTGHGEPSKESDRFDREAMVRFKQQIEQDASLHKLEERMLGLMWQIEIYESAPPGTVREYAIPHRRADLLRMLNDWKAVVNSKKESRVAQLKEWDVAVERMTKKVNRPPLTETQIGDINASLHQFFEEHYGRLRASNPPRTLPTVVPTIASVAIPDVAPETMPEVAQDAVIDIAPNAVPDAAPDAVPDSVPDPPNVVPDAAPDAVPESVPYVEALTVQNAISLLYVAVTDPMNRPPALDQRTISEAMEQLRAIQGESNRAARVQKCRVLRDYLEGLEGVPTYIGDLHVELLLLAEEAA</sequence>